<dbReference type="Proteomes" id="UP000287651">
    <property type="component" value="Unassembled WGS sequence"/>
</dbReference>
<proteinExistence type="predicted"/>
<organism evidence="2 3">
    <name type="scientific">Ensete ventricosum</name>
    <name type="common">Abyssinian banana</name>
    <name type="synonym">Musa ensete</name>
    <dbReference type="NCBI Taxonomy" id="4639"/>
    <lineage>
        <taxon>Eukaryota</taxon>
        <taxon>Viridiplantae</taxon>
        <taxon>Streptophyta</taxon>
        <taxon>Embryophyta</taxon>
        <taxon>Tracheophyta</taxon>
        <taxon>Spermatophyta</taxon>
        <taxon>Magnoliopsida</taxon>
        <taxon>Liliopsida</taxon>
        <taxon>Zingiberales</taxon>
        <taxon>Musaceae</taxon>
        <taxon>Ensete</taxon>
    </lineage>
</organism>
<keyword evidence="1" id="KW-0812">Transmembrane</keyword>
<feature type="transmembrane region" description="Helical" evidence="1">
    <location>
        <begin position="63"/>
        <end position="83"/>
    </location>
</feature>
<evidence type="ECO:0000313" key="2">
    <source>
        <dbReference type="EMBL" id="RRT46139.1"/>
    </source>
</evidence>
<name>A0A426Y300_ENSVE</name>
<evidence type="ECO:0000313" key="3">
    <source>
        <dbReference type="Proteomes" id="UP000287651"/>
    </source>
</evidence>
<dbReference type="EMBL" id="AMZH03015388">
    <property type="protein sequence ID" value="RRT46139.1"/>
    <property type="molecule type" value="Genomic_DNA"/>
</dbReference>
<dbReference type="PANTHER" id="PTHR35510">
    <property type="entry name" value="DBH-LIKE MONOOXYGENASE"/>
    <property type="match status" value="1"/>
</dbReference>
<accession>A0A426Y300</accession>
<sequence>MTGFWHGKLKRKDLEEVYDDFAEFSLSSPARKIRRLVSVLFLERLPGAFLCSIDLIVPDPFVFMLKVLWLSVGISLLSVCVTLSL</sequence>
<gene>
    <name evidence="2" type="ORF">B296_00022640</name>
</gene>
<keyword evidence="1" id="KW-1133">Transmembrane helix</keyword>
<dbReference type="PANTHER" id="PTHR35510:SF1">
    <property type="entry name" value="DBH-LIKE MONOOXYGENASE"/>
    <property type="match status" value="1"/>
</dbReference>
<protein>
    <submittedName>
        <fullName evidence="2">Uncharacterized protein</fullName>
    </submittedName>
</protein>
<reference evidence="2 3" key="1">
    <citation type="journal article" date="2014" name="Agronomy (Basel)">
        <title>A Draft Genome Sequence for Ensete ventricosum, the Drought-Tolerant Tree Against Hunger.</title>
        <authorList>
            <person name="Harrison J."/>
            <person name="Moore K.A."/>
            <person name="Paszkiewicz K."/>
            <person name="Jones T."/>
            <person name="Grant M."/>
            <person name="Ambacheew D."/>
            <person name="Muzemil S."/>
            <person name="Studholme D.J."/>
        </authorList>
    </citation>
    <scope>NUCLEOTIDE SEQUENCE [LARGE SCALE GENOMIC DNA]</scope>
</reference>
<evidence type="ECO:0000256" key="1">
    <source>
        <dbReference type="SAM" id="Phobius"/>
    </source>
</evidence>
<keyword evidence="1" id="KW-0472">Membrane</keyword>
<dbReference type="AlphaFoldDB" id="A0A426Y300"/>
<comment type="caution">
    <text evidence="2">The sequence shown here is derived from an EMBL/GenBank/DDBJ whole genome shotgun (WGS) entry which is preliminary data.</text>
</comment>